<organism evidence="2 3">
    <name type="scientific">Pyrenophora seminiperda CCB06</name>
    <dbReference type="NCBI Taxonomy" id="1302712"/>
    <lineage>
        <taxon>Eukaryota</taxon>
        <taxon>Fungi</taxon>
        <taxon>Dikarya</taxon>
        <taxon>Ascomycota</taxon>
        <taxon>Pezizomycotina</taxon>
        <taxon>Dothideomycetes</taxon>
        <taxon>Pleosporomycetidae</taxon>
        <taxon>Pleosporales</taxon>
        <taxon>Pleosporineae</taxon>
        <taxon>Pleosporaceae</taxon>
        <taxon>Pyrenophora</taxon>
    </lineage>
</organism>
<proteinExistence type="predicted"/>
<keyword evidence="1" id="KW-0732">Signal</keyword>
<accession>A0A3M7M9A0</accession>
<dbReference type="AlphaFoldDB" id="A0A3M7M9A0"/>
<evidence type="ECO:0000313" key="3">
    <source>
        <dbReference type="Proteomes" id="UP000265663"/>
    </source>
</evidence>
<keyword evidence="3" id="KW-1185">Reference proteome</keyword>
<evidence type="ECO:0000256" key="1">
    <source>
        <dbReference type="SAM" id="SignalP"/>
    </source>
</evidence>
<dbReference type="EMBL" id="KE747826">
    <property type="protein sequence ID" value="RMZ71018.1"/>
    <property type="molecule type" value="Genomic_DNA"/>
</dbReference>
<name>A0A3M7M9A0_9PLEO</name>
<gene>
    <name evidence="2" type="ORF">GMOD_00005511</name>
</gene>
<feature type="chain" id="PRO_5018122296" evidence="1">
    <location>
        <begin position="18"/>
        <end position="270"/>
    </location>
</feature>
<dbReference type="OrthoDB" id="3922703at2759"/>
<feature type="signal peptide" evidence="1">
    <location>
        <begin position="1"/>
        <end position="17"/>
    </location>
</feature>
<sequence>MLAMGMTQIFLVGEVWGIYVCVCPGTQCGTSLRYQDILCILTLLTYLIKARLASQYPKRNKLLYNLTMPSFIPLLPILSLLSLSANARPTTSPIAIAETWSIPRLTMHMMTPTTGLPGNGAWPPSLRFNSTIDFDIMVPDHSAVVSETEALLKMNCMAIWENGTLPEGRIGCTSAAAKEGQNKVDFEMNLYTGLEGRRPELSFILNIWRDRKLPFEFVAFGLGGSIPITANDPTEPSSYLTCLGGAPLDGLRCNIGSYLSVRKELIIQGS</sequence>
<reference evidence="2 3" key="1">
    <citation type="journal article" date="2014" name="PLoS ONE">
        <title>De novo Genome Assembly of the Fungal Plant Pathogen Pyrenophora semeniperda.</title>
        <authorList>
            <person name="Soliai M.M."/>
            <person name="Meyer S.E."/>
            <person name="Udall J.A."/>
            <person name="Elzinga D.E."/>
            <person name="Hermansen R.A."/>
            <person name="Bodily P.M."/>
            <person name="Hart A.A."/>
            <person name="Coleman C.E."/>
        </authorList>
    </citation>
    <scope>NUCLEOTIDE SEQUENCE [LARGE SCALE GENOMIC DNA]</scope>
    <source>
        <strain evidence="2 3">CCB06</strain>
        <tissue evidence="2">Mycelium</tissue>
    </source>
</reference>
<protein>
    <submittedName>
        <fullName evidence="2">Uncharacterized protein</fullName>
    </submittedName>
</protein>
<dbReference type="Proteomes" id="UP000265663">
    <property type="component" value="Unassembled WGS sequence"/>
</dbReference>
<evidence type="ECO:0000313" key="2">
    <source>
        <dbReference type="EMBL" id="RMZ71018.1"/>
    </source>
</evidence>